<keyword evidence="2 6" id="KW-0812">Transmembrane</keyword>
<dbReference type="OrthoDB" id="5390143at2759"/>
<sequence length="277" mass="28902">MHSLLPFTVLLSSFAAKVLGDSQFVTPGSAGSDSWRNNPGFDVGESMNVEWETDAEATNLLLWQDYPPAGGGTQFFFQYRENTTSTSYIWKVGFDGFSTDVKKGEDAVFHWTLYATGGTTDAIANSQAFNVTVPNDEPSTTTGTQTHTSGASPTSAVTTSATDEPTSEPTETSTSDSSSLSTGAVAGIAVGATIGGILALGGLGFLLWRRFRKGPSTAAAAAVAGEQEKAPAQPQQLDATGAGYYKPPQAPTELSGQSWSPNQTEYARGPGGLHEAP</sequence>
<evidence type="ECO:0000256" key="4">
    <source>
        <dbReference type="ARBA" id="ARBA00023136"/>
    </source>
</evidence>
<feature type="compositionally biased region" description="Polar residues" evidence="5">
    <location>
        <begin position="252"/>
        <end position="265"/>
    </location>
</feature>
<keyword evidence="4 6" id="KW-0472">Membrane</keyword>
<dbReference type="PANTHER" id="PTHR15549">
    <property type="entry name" value="PAIRED IMMUNOGLOBULIN-LIKE TYPE 2 RECEPTOR"/>
    <property type="match status" value="1"/>
</dbReference>
<dbReference type="PANTHER" id="PTHR15549:SF26">
    <property type="entry name" value="AXIAL BUDDING PATTERN PROTEIN 2-RELATED"/>
    <property type="match status" value="1"/>
</dbReference>
<dbReference type="AlphaFoldDB" id="A0A3M2RHR6"/>
<comment type="caution">
    <text evidence="8">The sequence shown here is derived from an EMBL/GenBank/DDBJ whole genome shotgun (WGS) entry which is preliminary data.</text>
</comment>
<name>A0A3M2RHR6_9HYPO</name>
<dbReference type="GO" id="GO:0016020">
    <property type="term" value="C:membrane"/>
    <property type="evidence" value="ECO:0007669"/>
    <property type="project" value="UniProtKB-SubCell"/>
</dbReference>
<gene>
    <name evidence="8" type="ORF">CDV36_014456</name>
</gene>
<dbReference type="GO" id="GO:0071944">
    <property type="term" value="C:cell periphery"/>
    <property type="evidence" value="ECO:0007669"/>
    <property type="project" value="UniProtKB-ARBA"/>
</dbReference>
<feature type="signal peptide" evidence="7">
    <location>
        <begin position="1"/>
        <end position="20"/>
    </location>
</feature>
<feature type="compositionally biased region" description="Low complexity" evidence="5">
    <location>
        <begin position="139"/>
        <end position="180"/>
    </location>
</feature>
<protein>
    <recommendedName>
        <fullName evidence="10">Mid2 domain-containing protein</fullName>
    </recommendedName>
</protein>
<organism evidence="8 9">
    <name type="scientific">Fusarium kuroshium</name>
    <dbReference type="NCBI Taxonomy" id="2010991"/>
    <lineage>
        <taxon>Eukaryota</taxon>
        <taxon>Fungi</taxon>
        <taxon>Dikarya</taxon>
        <taxon>Ascomycota</taxon>
        <taxon>Pezizomycotina</taxon>
        <taxon>Sordariomycetes</taxon>
        <taxon>Hypocreomycetidae</taxon>
        <taxon>Hypocreales</taxon>
        <taxon>Nectriaceae</taxon>
        <taxon>Fusarium</taxon>
        <taxon>Fusarium solani species complex</taxon>
    </lineage>
</organism>
<keyword evidence="9" id="KW-1185">Reference proteome</keyword>
<evidence type="ECO:0000256" key="3">
    <source>
        <dbReference type="ARBA" id="ARBA00022989"/>
    </source>
</evidence>
<evidence type="ECO:0008006" key="10">
    <source>
        <dbReference type="Google" id="ProtNLM"/>
    </source>
</evidence>
<feature type="transmembrane region" description="Helical" evidence="6">
    <location>
        <begin position="184"/>
        <end position="208"/>
    </location>
</feature>
<evidence type="ECO:0000313" key="8">
    <source>
        <dbReference type="EMBL" id="RMJ04873.1"/>
    </source>
</evidence>
<reference evidence="8 9" key="1">
    <citation type="submission" date="2017-06" db="EMBL/GenBank/DDBJ databases">
        <title>Comparative genomic analysis of Ambrosia Fusariam Clade fungi.</title>
        <authorList>
            <person name="Stajich J.E."/>
            <person name="Carrillo J."/>
            <person name="Kijimoto T."/>
            <person name="Eskalen A."/>
            <person name="O'Donnell K."/>
            <person name="Kasson M."/>
        </authorList>
    </citation>
    <scope>NUCLEOTIDE SEQUENCE [LARGE SCALE GENOMIC DNA]</scope>
    <source>
        <strain evidence="8">UCR3666</strain>
    </source>
</reference>
<keyword evidence="3 6" id="KW-1133">Transmembrane helix</keyword>
<comment type="subcellular location">
    <subcellularLocation>
        <location evidence="1">Membrane</location>
        <topology evidence="1">Single-pass membrane protein</topology>
    </subcellularLocation>
</comment>
<dbReference type="EMBL" id="NKUJ01000460">
    <property type="protein sequence ID" value="RMJ04873.1"/>
    <property type="molecule type" value="Genomic_DNA"/>
</dbReference>
<dbReference type="InterPro" id="IPR051694">
    <property type="entry name" value="Immunoregulatory_rcpt-like"/>
</dbReference>
<feature type="chain" id="PRO_5018323777" description="Mid2 domain-containing protein" evidence="7">
    <location>
        <begin position="21"/>
        <end position="277"/>
    </location>
</feature>
<dbReference type="Proteomes" id="UP000277212">
    <property type="component" value="Unassembled WGS sequence"/>
</dbReference>
<feature type="region of interest" description="Disordered" evidence="5">
    <location>
        <begin position="132"/>
        <end position="180"/>
    </location>
</feature>
<evidence type="ECO:0000313" key="9">
    <source>
        <dbReference type="Proteomes" id="UP000277212"/>
    </source>
</evidence>
<evidence type="ECO:0000256" key="2">
    <source>
        <dbReference type="ARBA" id="ARBA00022692"/>
    </source>
</evidence>
<evidence type="ECO:0000256" key="7">
    <source>
        <dbReference type="SAM" id="SignalP"/>
    </source>
</evidence>
<evidence type="ECO:0000256" key="5">
    <source>
        <dbReference type="SAM" id="MobiDB-lite"/>
    </source>
</evidence>
<keyword evidence="7" id="KW-0732">Signal</keyword>
<evidence type="ECO:0000256" key="6">
    <source>
        <dbReference type="SAM" id="Phobius"/>
    </source>
</evidence>
<evidence type="ECO:0000256" key="1">
    <source>
        <dbReference type="ARBA" id="ARBA00004167"/>
    </source>
</evidence>
<dbReference type="STRING" id="2010991.A0A3M2RHR6"/>
<accession>A0A3M2RHR6</accession>
<feature type="region of interest" description="Disordered" evidence="5">
    <location>
        <begin position="222"/>
        <end position="277"/>
    </location>
</feature>
<proteinExistence type="predicted"/>